<evidence type="ECO:0000256" key="1">
    <source>
        <dbReference type="ARBA" id="ARBA00023015"/>
    </source>
</evidence>
<dbReference type="InterPro" id="IPR028978">
    <property type="entry name" value="Chorismate_lyase_/UTRA_dom_sf"/>
</dbReference>
<dbReference type="EMBL" id="UOEC01000008">
    <property type="protein sequence ID" value="VAV86576.1"/>
    <property type="molecule type" value="Genomic_DNA"/>
</dbReference>
<dbReference type="SUPFAM" id="SSF64288">
    <property type="entry name" value="Chorismate lyase-like"/>
    <property type="match status" value="1"/>
</dbReference>
<dbReference type="SMART" id="SM00345">
    <property type="entry name" value="HTH_GNTR"/>
    <property type="match status" value="1"/>
</dbReference>
<dbReference type="Pfam" id="PF00392">
    <property type="entry name" value="GntR"/>
    <property type="match status" value="1"/>
</dbReference>
<evidence type="ECO:0000256" key="3">
    <source>
        <dbReference type="ARBA" id="ARBA00023163"/>
    </source>
</evidence>
<dbReference type="GO" id="GO:0003700">
    <property type="term" value="F:DNA-binding transcription factor activity"/>
    <property type="evidence" value="ECO:0007669"/>
    <property type="project" value="InterPro"/>
</dbReference>
<dbReference type="InterPro" id="IPR050679">
    <property type="entry name" value="Bact_HTH_transcr_reg"/>
</dbReference>
<dbReference type="GO" id="GO:0045892">
    <property type="term" value="P:negative regulation of DNA-templated transcription"/>
    <property type="evidence" value="ECO:0007669"/>
    <property type="project" value="TreeGrafter"/>
</dbReference>
<protein>
    <recommendedName>
        <fullName evidence="4">HTH gntR-type domain-containing protein</fullName>
    </recommendedName>
</protein>
<keyword evidence="1" id="KW-0805">Transcription regulation</keyword>
<keyword evidence="2" id="KW-0238">DNA-binding</keyword>
<dbReference type="Gene3D" id="3.40.1410.10">
    <property type="entry name" value="Chorismate lyase-like"/>
    <property type="match status" value="1"/>
</dbReference>
<organism evidence="5">
    <name type="scientific">hydrothermal vent metagenome</name>
    <dbReference type="NCBI Taxonomy" id="652676"/>
    <lineage>
        <taxon>unclassified sequences</taxon>
        <taxon>metagenomes</taxon>
        <taxon>ecological metagenomes</taxon>
    </lineage>
</organism>
<feature type="domain" description="HTH gntR-type" evidence="4">
    <location>
        <begin position="37"/>
        <end position="105"/>
    </location>
</feature>
<gene>
    <name evidence="5" type="ORF">MNBD_ALPHA08-2202</name>
</gene>
<keyword evidence="3" id="KW-0804">Transcription</keyword>
<dbReference type="Pfam" id="PF07702">
    <property type="entry name" value="UTRA"/>
    <property type="match status" value="1"/>
</dbReference>
<dbReference type="AlphaFoldDB" id="A0A3B0RCD0"/>
<dbReference type="GO" id="GO:0003677">
    <property type="term" value="F:DNA binding"/>
    <property type="evidence" value="ECO:0007669"/>
    <property type="project" value="UniProtKB-KW"/>
</dbReference>
<accession>A0A3B0RCD0</accession>
<dbReference type="InterPro" id="IPR036388">
    <property type="entry name" value="WH-like_DNA-bd_sf"/>
</dbReference>
<proteinExistence type="predicted"/>
<dbReference type="Gene3D" id="1.10.10.10">
    <property type="entry name" value="Winged helix-like DNA-binding domain superfamily/Winged helix DNA-binding domain"/>
    <property type="match status" value="1"/>
</dbReference>
<name>A0A3B0RCD0_9ZZZZ</name>
<dbReference type="InterPro" id="IPR000524">
    <property type="entry name" value="Tscrpt_reg_HTH_GntR"/>
</dbReference>
<sequence>MGIANKQKTENQISNRRDILTKELTAQMAIITRTTRSTKRTAARIAIMNVIRSNIIKPGELLPSEKELTIILGVSLGTVQAALRGLQDIGTIVRRRGDGTRVAAGEPFGETIWHFRFVSRDDGTPLRFADQKASVDVISTHGIWSDHLGRCARYVRIRRVLTLQNKVHVGAEMFLDASAAQGLEDIDASELTHTNIRPYLEETFGLSTNNSVHFVQTTEMSKEIAKIFDLSRKGTYYEIHAKSFSTSQNPIYFQRIYVATDDCALMF</sequence>
<evidence type="ECO:0000313" key="5">
    <source>
        <dbReference type="EMBL" id="VAV86576.1"/>
    </source>
</evidence>
<dbReference type="InterPro" id="IPR011663">
    <property type="entry name" value="UTRA"/>
</dbReference>
<dbReference type="PROSITE" id="PS50949">
    <property type="entry name" value="HTH_GNTR"/>
    <property type="match status" value="1"/>
</dbReference>
<dbReference type="PANTHER" id="PTHR44846">
    <property type="entry name" value="MANNOSYL-D-GLYCERATE TRANSPORT/METABOLISM SYSTEM REPRESSOR MNGR-RELATED"/>
    <property type="match status" value="1"/>
</dbReference>
<dbReference type="InterPro" id="IPR036390">
    <property type="entry name" value="WH_DNA-bd_sf"/>
</dbReference>
<reference evidence="5" key="1">
    <citation type="submission" date="2018-06" db="EMBL/GenBank/DDBJ databases">
        <authorList>
            <person name="Zhirakovskaya E."/>
        </authorList>
    </citation>
    <scope>NUCLEOTIDE SEQUENCE</scope>
</reference>
<evidence type="ECO:0000256" key="2">
    <source>
        <dbReference type="ARBA" id="ARBA00023125"/>
    </source>
</evidence>
<dbReference type="PANTHER" id="PTHR44846:SF1">
    <property type="entry name" value="MANNOSYL-D-GLYCERATE TRANSPORT_METABOLISM SYSTEM REPRESSOR MNGR-RELATED"/>
    <property type="match status" value="1"/>
</dbReference>
<evidence type="ECO:0000259" key="4">
    <source>
        <dbReference type="PROSITE" id="PS50949"/>
    </source>
</evidence>
<dbReference type="SUPFAM" id="SSF46785">
    <property type="entry name" value="Winged helix' DNA-binding domain"/>
    <property type="match status" value="1"/>
</dbReference>
<dbReference type="CDD" id="cd07377">
    <property type="entry name" value="WHTH_GntR"/>
    <property type="match status" value="1"/>
</dbReference>